<protein>
    <recommendedName>
        <fullName evidence="1">Alpha/beta hydrolase fold-5 domain-containing protein</fullName>
    </recommendedName>
</protein>
<dbReference type="InterPro" id="IPR029059">
    <property type="entry name" value="AB_hydrolase_5"/>
</dbReference>
<dbReference type="GO" id="GO:0016787">
    <property type="term" value="F:hydrolase activity"/>
    <property type="evidence" value="ECO:0007669"/>
    <property type="project" value="InterPro"/>
</dbReference>
<dbReference type="Gene3D" id="3.40.50.1820">
    <property type="entry name" value="alpha/beta hydrolase"/>
    <property type="match status" value="1"/>
</dbReference>
<dbReference type="Pfam" id="PF12695">
    <property type="entry name" value="Abhydrolase_5"/>
    <property type="match status" value="1"/>
</dbReference>
<evidence type="ECO:0000313" key="3">
    <source>
        <dbReference type="Proteomes" id="UP001497623"/>
    </source>
</evidence>
<keyword evidence="3" id="KW-1185">Reference proteome</keyword>
<reference evidence="2 3" key="1">
    <citation type="submission" date="2024-05" db="EMBL/GenBank/DDBJ databases">
        <authorList>
            <person name="Wallberg A."/>
        </authorList>
    </citation>
    <scope>NUCLEOTIDE SEQUENCE [LARGE SCALE GENOMIC DNA]</scope>
</reference>
<accession>A0AAV2PH98</accession>
<name>A0AAV2PH98_MEGNR</name>
<organism evidence="2 3">
    <name type="scientific">Meganyctiphanes norvegica</name>
    <name type="common">Northern krill</name>
    <name type="synonym">Thysanopoda norvegica</name>
    <dbReference type="NCBI Taxonomy" id="48144"/>
    <lineage>
        <taxon>Eukaryota</taxon>
        <taxon>Metazoa</taxon>
        <taxon>Ecdysozoa</taxon>
        <taxon>Arthropoda</taxon>
        <taxon>Crustacea</taxon>
        <taxon>Multicrustacea</taxon>
        <taxon>Malacostraca</taxon>
        <taxon>Eumalacostraca</taxon>
        <taxon>Eucarida</taxon>
        <taxon>Euphausiacea</taxon>
        <taxon>Euphausiidae</taxon>
        <taxon>Meganyctiphanes</taxon>
    </lineage>
</organism>
<dbReference type="InterPro" id="IPR029058">
    <property type="entry name" value="AB_hydrolase_fold"/>
</dbReference>
<dbReference type="Proteomes" id="UP001497623">
    <property type="component" value="Unassembled WGS sequence"/>
</dbReference>
<feature type="domain" description="Alpha/beta hydrolase fold-5" evidence="1">
    <location>
        <begin position="11"/>
        <end position="78"/>
    </location>
</feature>
<dbReference type="EMBL" id="CAXKWB010000137">
    <property type="protein sequence ID" value="CAL4059472.1"/>
    <property type="molecule type" value="Genomic_DNA"/>
</dbReference>
<sequence>MRDMGMETEFIFIAGHSLGGVVLQSWVSSHTEETSGMVMLGSELQTPMNETQVPVMIMSGDLDGMARITEAWKYFKKLEALIPENAERIFVNPIVVLEDVNHMHVASGEPTPTVKQYDIPSPMDFDTAHTLMAEQMSAFISVITGLPEEGVEEARAVLSRSHDNTEAMMKPLDDLAYITEGDTDSLWTSEAQLIISGVTDQYKDRIQVLDILMPEGEGDFGLPKPHVTLTEDWNANVTTYTRVSYPGPMEASGIFMQTAKEIASKLKSQESIKNILDPLDVEFGPATTCKDINEAAVTLAFESASDIAKARFVSRGRPITILHDEIRFTGPGWLYEHLYYNDTNTAEGVFVSSLSLPTGMSVPEGLGGLHYCKLLPPVRALEYIMVDSLRHTEVATSCSSS</sequence>
<proteinExistence type="predicted"/>
<comment type="caution">
    <text evidence="2">The sequence shown here is derived from an EMBL/GenBank/DDBJ whole genome shotgun (WGS) entry which is preliminary data.</text>
</comment>
<dbReference type="SUPFAM" id="SSF53474">
    <property type="entry name" value="alpha/beta-Hydrolases"/>
    <property type="match status" value="1"/>
</dbReference>
<gene>
    <name evidence="2" type="ORF">MNOR_LOCUS594</name>
</gene>
<evidence type="ECO:0000313" key="2">
    <source>
        <dbReference type="EMBL" id="CAL4059472.1"/>
    </source>
</evidence>
<evidence type="ECO:0000259" key="1">
    <source>
        <dbReference type="Pfam" id="PF12695"/>
    </source>
</evidence>
<dbReference type="AlphaFoldDB" id="A0AAV2PH98"/>